<keyword evidence="1" id="KW-0472">Membrane</keyword>
<dbReference type="InterPro" id="IPR053143">
    <property type="entry name" value="Arylsulfate_ST"/>
</dbReference>
<keyword evidence="2" id="KW-0732">Signal</keyword>
<dbReference type="EMBL" id="WWBZ02000040">
    <property type="protein sequence ID" value="KAF4306061.1"/>
    <property type="molecule type" value="Genomic_DNA"/>
</dbReference>
<feature type="transmembrane region" description="Helical" evidence="1">
    <location>
        <begin position="599"/>
        <end position="619"/>
    </location>
</feature>
<evidence type="ECO:0000256" key="2">
    <source>
        <dbReference type="SAM" id="SignalP"/>
    </source>
</evidence>
<dbReference type="GO" id="GO:0016740">
    <property type="term" value="F:transferase activity"/>
    <property type="evidence" value="ECO:0007669"/>
    <property type="project" value="UniProtKB-KW"/>
</dbReference>
<keyword evidence="1" id="KW-0812">Transmembrane</keyword>
<dbReference type="InterPro" id="IPR039535">
    <property type="entry name" value="ASST-like"/>
</dbReference>
<feature type="chain" id="PRO_5034835878" evidence="2">
    <location>
        <begin position="24"/>
        <end position="923"/>
    </location>
</feature>
<dbReference type="Pfam" id="PF14269">
    <property type="entry name" value="Arylsulfotran_2"/>
    <property type="match status" value="1"/>
</dbReference>
<keyword evidence="1" id="KW-1133">Transmembrane helix</keyword>
<feature type="transmembrane region" description="Helical" evidence="1">
    <location>
        <begin position="793"/>
        <end position="813"/>
    </location>
</feature>
<comment type="caution">
    <text evidence="3">The sequence shown here is derived from an EMBL/GenBank/DDBJ whole genome shotgun (WGS) entry which is preliminary data.</text>
</comment>
<name>A0A8H4IRT6_9PEZI</name>
<feature type="signal peptide" evidence="2">
    <location>
        <begin position="1"/>
        <end position="23"/>
    </location>
</feature>
<feature type="transmembrane region" description="Helical" evidence="1">
    <location>
        <begin position="825"/>
        <end position="849"/>
    </location>
</feature>
<feature type="transmembrane region" description="Helical" evidence="1">
    <location>
        <begin position="870"/>
        <end position="890"/>
    </location>
</feature>
<dbReference type="PANTHER" id="PTHR35340">
    <property type="entry name" value="PQQ ENZYME REPEAT PROTEIN-RELATED"/>
    <property type="match status" value="1"/>
</dbReference>
<gene>
    <name evidence="3" type="ORF">GTA08_BOTSDO06488</name>
</gene>
<evidence type="ECO:0000256" key="1">
    <source>
        <dbReference type="SAM" id="Phobius"/>
    </source>
</evidence>
<dbReference type="AlphaFoldDB" id="A0A8H4IRT6"/>
<reference evidence="3" key="1">
    <citation type="submission" date="2020-04" db="EMBL/GenBank/DDBJ databases">
        <title>Genome Assembly and Annotation of Botryosphaeria dothidea sdau 11-99, a Latent Pathogen of Apple Fruit Ring Rot in China.</title>
        <authorList>
            <person name="Yu C."/>
            <person name="Diao Y."/>
            <person name="Lu Q."/>
            <person name="Zhao J."/>
            <person name="Cui S."/>
            <person name="Peng C."/>
            <person name="He B."/>
            <person name="Liu H."/>
        </authorList>
    </citation>
    <scope>NUCLEOTIDE SEQUENCE [LARGE SCALE GENOMIC DNA]</scope>
    <source>
        <strain evidence="3">Sdau11-99</strain>
    </source>
</reference>
<evidence type="ECO:0000313" key="4">
    <source>
        <dbReference type="Proteomes" id="UP000572817"/>
    </source>
</evidence>
<keyword evidence="4" id="KW-1185">Reference proteome</keyword>
<sequence>MSFLPSLRSTLSSLLLFTAATNADLLPFIADNAYDNGDFGSYPYQEYKSSPLKGPRVNILATSDRCTGGDELLFLNPRGRSVVPGPNPMILDQAGNLMWTLDGKPYGETYNLNVQEWNGEQYLTFWGGDDAIGGHGQGYYYMRVHPWCRRSESTQSGPNHHLIHPILAIHAPCLPSSFPLELPPTNDHLCHDQLDSTYTQVRQISSVGPIQGDLHEFRFTRNGTALLTVYEITPADLSPIGGPSNGWVWDGAIQEIDLATGNLLFTWKSTDHYHMNDTYHKYGGGGDSPSNPFDYFHINSIDKDDRGNYLISARYTHSVTYIDGRTGSVLWQLGGKRNSFADLTDGRATNFAWQHDARWHNNNSAITLFDNGAEAGLYTSEHSRGMRVAINETAMTARLTTEYVNPAHPIISSSQGSTQVLDNGNVLVGYGYNGAFTEFSANGAVLCDTHFGPEARFESGDVQSYRVQKARWVGRPNTKPDVRVEGSSVYASWNGATEVHRWVLQDADYAQMDGAESGEVGFEDEVGEAWWPVQTVEKAGFETELRFGVTVRRYVRVVALDREGRVLGASEPGGTRLDEELRNSTIILGHRVRDGDASIMLLLVCAGMVATGVTVVMAWRSRLDRIAYQRILDGGKEDMVEVGEEEESASILKQASVELLEEFFLLGFTPQRKFEKRLYPFPEAVAGYELPPPPAKQLSHQRTRYPIYLLCEPAMSKMPRYHHYPRPPAYGAERDPLLQSSSSSSPPFDTLPSYHQTNQAAAYRTGNHVRGSTGNSRSTVNGAAQRTCRCIDLNVLFIVLFGALAGTSIWLVVKSARPNGVSSVDWYFAGLMALAEWALEVVWVMVVWPQKVWRTEREEAFPKVESTVRLLSWVKVVLFVFNWIFAFVFVEEKSLPFSWGLAWIADFILVDFALAVVLGLFCH</sequence>
<dbReference type="PANTHER" id="PTHR35340:SF5">
    <property type="entry name" value="ASST-DOMAIN-CONTAINING PROTEIN"/>
    <property type="match status" value="1"/>
</dbReference>
<accession>A0A8H4IRT6</accession>
<proteinExistence type="predicted"/>
<dbReference type="Proteomes" id="UP000572817">
    <property type="component" value="Unassembled WGS sequence"/>
</dbReference>
<dbReference type="OrthoDB" id="5427350at2759"/>
<feature type="transmembrane region" description="Helical" evidence="1">
    <location>
        <begin position="902"/>
        <end position="922"/>
    </location>
</feature>
<evidence type="ECO:0000313" key="3">
    <source>
        <dbReference type="EMBL" id="KAF4306061.1"/>
    </source>
</evidence>
<protein>
    <submittedName>
        <fullName evidence="3">Arylsulfotransferase</fullName>
    </submittedName>
</protein>
<organism evidence="3 4">
    <name type="scientific">Botryosphaeria dothidea</name>
    <dbReference type="NCBI Taxonomy" id="55169"/>
    <lineage>
        <taxon>Eukaryota</taxon>
        <taxon>Fungi</taxon>
        <taxon>Dikarya</taxon>
        <taxon>Ascomycota</taxon>
        <taxon>Pezizomycotina</taxon>
        <taxon>Dothideomycetes</taxon>
        <taxon>Dothideomycetes incertae sedis</taxon>
        <taxon>Botryosphaeriales</taxon>
        <taxon>Botryosphaeriaceae</taxon>
        <taxon>Botryosphaeria</taxon>
    </lineage>
</organism>